<evidence type="ECO:0000256" key="7">
    <source>
        <dbReference type="SAM" id="MobiDB-lite"/>
    </source>
</evidence>
<feature type="transmembrane region" description="Helical" evidence="8">
    <location>
        <begin position="64"/>
        <end position="82"/>
    </location>
</feature>
<dbReference type="AlphaFoldDB" id="A0A835XUR5"/>
<dbReference type="Proteomes" id="UP000612055">
    <property type="component" value="Unassembled WGS sequence"/>
</dbReference>
<dbReference type="OrthoDB" id="524772at2759"/>
<feature type="transmembrane region" description="Helical" evidence="8">
    <location>
        <begin position="89"/>
        <end position="112"/>
    </location>
</feature>
<sequence>MRRPEGTDGSDFSYREVIEDRYKRMAVNMSATLLLHQIASGLALLKVIYMLTPMWTDGGRVEPFAYVLTGLIVTSNLCFYAGKPRGRCVLPLMKVAALTILAITGMHVLSVWKYHMLDAKTQQISRRVYKHLRDNDSATKPWVLDALVLAESVLDAATFIGGGVCFFVFNNWVRDAMESVKERKQREAATAAAAAPIRAPPGARAGAPVRRRA</sequence>
<keyword evidence="10" id="KW-1185">Reference proteome</keyword>
<keyword evidence="6 8" id="KW-0472">Membrane</keyword>
<evidence type="ECO:0000256" key="6">
    <source>
        <dbReference type="ARBA" id="ARBA00023136"/>
    </source>
</evidence>
<dbReference type="GO" id="GO:0005789">
    <property type="term" value="C:endoplasmic reticulum membrane"/>
    <property type="evidence" value="ECO:0007669"/>
    <property type="project" value="UniProtKB-SubCell"/>
</dbReference>
<feature type="region of interest" description="Disordered" evidence="7">
    <location>
        <begin position="185"/>
        <end position="213"/>
    </location>
</feature>
<comment type="similarity">
    <text evidence="2">Belongs to the jagunal family.</text>
</comment>
<dbReference type="GO" id="GO:0007029">
    <property type="term" value="P:endoplasmic reticulum organization"/>
    <property type="evidence" value="ECO:0007669"/>
    <property type="project" value="InterPro"/>
</dbReference>
<gene>
    <name evidence="9" type="ORF">HYH03_012837</name>
</gene>
<evidence type="ECO:0000256" key="4">
    <source>
        <dbReference type="ARBA" id="ARBA00022824"/>
    </source>
</evidence>
<name>A0A835XUR5_9CHLO</name>
<dbReference type="EMBL" id="JAEHOE010000081">
    <property type="protein sequence ID" value="KAG2488676.1"/>
    <property type="molecule type" value="Genomic_DNA"/>
</dbReference>
<feature type="transmembrane region" description="Helical" evidence="8">
    <location>
        <begin position="153"/>
        <end position="173"/>
    </location>
</feature>
<dbReference type="PANTHER" id="PTHR20955:SF1">
    <property type="entry name" value="PROTEIN JAGUNAL HOMOLOG 1"/>
    <property type="match status" value="1"/>
</dbReference>
<keyword evidence="3 8" id="KW-0812">Transmembrane</keyword>
<accession>A0A835XUR5</accession>
<dbReference type="GO" id="GO:0016192">
    <property type="term" value="P:vesicle-mediated transport"/>
    <property type="evidence" value="ECO:0007669"/>
    <property type="project" value="TreeGrafter"/>
</dbReference>
<proteinExistence type="inferred from homology"/>
<evidence type="ECO:0000256" key="8">
    <source>
        <dbReference type="SAM" id="Phobius"/>
    </source>
</evidence>
<feature type="transmembrane region" description="Helical" evidence="8">
    <location>
        <begin position="31"/>
        <end position="52"/>
    </location>
</feature>
<comment type="caution">
    <text evidence="9">The sequence shown here is derived from an EMBL/GenBank/DDBJ whole genome shotgun (WGS) entry which is preliminary data.</text>
</comment>
<keyword evidence="5 8" id="KW-1133">Transmembrane helix</keyword>
<evidence type="ECO:0000256" key="3">
    <source>
        <dbReference type="ARBA" id="ARBA00022692"/>
    </source>
</evidence>
<dbReference type="InterPro" id="IPR009787">
    <property type="entry name" value="Jagunal"/>
</dbReference>
<evidence type="ECO:0000313" key="10">
    <source>
        <dbReference type="Proteomes" id="UP000612055"/>
    </source>
</evidence>
<evidence type="ECO:0000256" key="2">
    <source>
        <dbReference type="ARBA" id="ARBA00008462"/>
    </source>
</evidence>
<organism evidence="9 10">
    <name type="scientific">Edaphochlamys debaryana</name>
    <dbReference type="NCBI Taxonomy" id="47281"/>
    <lineage>
        <taxon>Eukaryota</taxon>
        <taxon>Viridiplantae</taxon>
        <taxon>Chlorophyta</taxon>
        <taxon>core chlorophytes</taxon>
        <taxon>Chlorophyceae</taxon>
        <taxon>CS clade</taxon>
        <taxon>Chlamydomonadales</taxon>
        <taxon>Chlamydomonadales incertae sedis</taxon>
        <taxon>Edaphochlamys</taxon>
    </lineage>
</organism>
<evidence type="ECO:0000256" key="5">
    <source>
        <dbReference type="ARBA" id="ARBA00022989"/>
    </source>
</evidence>
<dbReference type="PANTHER" id="PTHR20955">
    <property type="entry name" value="PROTEIN JAGUNAL HOMOLOG 1"/>
    <property type="match status" value="1"/>
</dbReference>
<comment type="subcellular location">
    <subcellularLocation>
        <location evidence="1">Endoplasmic reticulum membrane</location>
        <topology evidence="1">Multi-pass membrane protein</topology>
    </subcellularLocation>
</comment>
<protein>
    <submittedName>
        <fullName evidence="9">Uncharacterized protein</fullName>
    </submittedName>
</protein>
<evidence type="ECO:0000313" key="9">
    <source>
        <dbReference type="EMBL" id="KAG2488676.1"/>
    </source>
</evidence>
<feature type="compositionally biased region" description="Low complexity" evidence="7">
    <location>
        <begin position="188"/>
        <end position="213"/>
    </location>
</feature>
<keyword evidence="4" id="KW-0256">Endoplasmic reticulum</keyword>
<evidence type="ECO:0000256" key="1">
    <source>
        <dbReference type="ARBA" id="ARBA00004477"/>
    </source>
</evidence>
<reference evidence="9" key="1">
    <citation type="journal article" date="2020" name="bioRxiv">
        <title>Comparative genomics of Chlamydomonas.</title>
        <authorList>
            <person name="Craig R.J."/>
            <person name="Hasan A.R."/>
            <person name="Ness R.W."/>
            <person name="Keightley P.D."/>
        </authorList>
    </citation>
    <scope>NUCLEOTIDE SEQUENCE</scope>
    <source>
        <strain evidence="9">CCAP 11/70</strain>
    </source>
</reference>